<evidence type="ECO:0000256" key="1">
    <source>
        <dbReference type="ARBA" id="ARBA00001974"/>
    </source>
</evidence>
<sequence length="566" mass="62893">MIHDLEQLGDRTDVAFDLCVIGAGPAGITIADELRGSGLKVCLVESGGLQEEAAARDLLLGESVGHPMDLDHGRHRVFGGAATRWGGRSATLDPIDLQCRDWVKNSGWPIDYAHLGPYYERAKRASNFKHPWAPFEQVQSALGIQLPTLASGDLDPFVWRVASPDWDPTLQSYLSLGYRSVFDWGKVYRGRLAADRDTFVLLHANVTTFHDTDDGARVEAITVRSLGGKSMTIRARAFALCCGGIENVRLLLNAPPRLLNRVNQFDRLGRYFSQHPRGCIATIDADEANAKALQHLYNTFLRPMRDGEVQYETGFAISERAQREHQLLNSSAAIYYHARPDTVWEASRRVRDAVKSGNIDRSTFRDLQRALVGVAAEIPNIARRFVLGRSVIHRDPLISICIDLEQEPDPESRITLSADRDALGMRRAKVDWRIAEKERRTARYFGKFVGFELERLGFGRVRQADWLSSSDAISVDDLRGTYHFLSGTRMSRHPRDGVVDENCRAHGAENLYLAGTSVFTTGGHANPTLTIVALAIRLADHLRAELRNRATAHGRVPTLAAVAAAE</sequence>
<dbReference type="Proteomes" id="UP000440694">
    <property type="component" value="Unassembled WGS sequence"/>
</dbReference>
<evidence type="ECO:0000256" key="5">
    <source>
        <dbReference type="ARBA" id="ARBA00023002"/>
    </source>
</evidence>
<dbReference type="RefSeq" id="WP_154738556.1">
    <property type="nucleotide sequence ID" value="NZ_WMBQ01000001.1"/>
</dbReference>
<name>A0A6I3KGL0_9HYPH</name>
<evidence type="ECO:0000256" key="4">
    <source>
        <dbReference type="ARBA" id="ARBA00022827"/>
    </source>
</evidence>
<feature type="domain" description="Glucose-methanol-choline oxidoreductase C-terminal" evidence="6">
    <location>
        <begin position="408"/>
        <end position="535"/>
    </location>
</feature>
<proteinExistence type="inferred from homology"/>
<accession>A0A6I3KGL0</accession>
<dbReference type="GO" id="GO:0016614">
    <property type="term" value="F:oxidoreductase activity, acting on CH-OH group of donors"/>
    <property type="evidence" value="ECO:0007669"/>
    <property type="project" value="InterPro"/>
</dbReference>
<evidence type="ECO:0000313" key="7">
    <source>
        <dbReference type="EMBL" id="MTD94084.1"/>
    </source>
</evidence>
<dbReference type="InterPro" id="IPR036188">
    <property type="entry name" value="FAD/NAD-bd_sf"/>
</dbReference>
<dbReference type="Gene3D" id="3.50.50.60">
    <property type="entry name" value="FAD/NAD(P)-binding domain"/>
    <property type="match status" value="2"/>
</dbReference>
<comment type="similarity">
    <text evidence="2">Belongs to the GMC oxidoreductase family.</text>
</comment>
<reference evidence="7 8" key="1">
    <citation type="submission" date="2019-11" db="EMBL/GenBank/DDBJ databases">
        <title>Identification of a novel strain.</title>
        <authorList>
            <person name="Xu Q."/>
            <person name="Wang G."/>
        </authorList>
    </citation>
    <scope>NUCLEOTIDE SEQUENCE [LARGE SCALE GENOMIC DNA]</scope>
    <source>
        <strain evidence="8">xq</strain>
    </source>
</reference>
<dbReference type="PANTHER" id="PTHR42784:SF1">
    <property type="entry name" value="PYRANOSE 2-OXIDASE"/>
    <property type="match status" value="1"/>
</dbReference>
<evidence type="ECO:0000313" key="8">
    <source>
        <dbReference type="Proteomes" id="UP000440694"/>
    </source>
</evidence>
<evidence type="ECO:0000256" key="2">
    <source>
        <dbReference type="ARBA" id="ARBA00010790"/>
    </source>
</evidence>
<evidence type="ECO:0000259" key="6">
    <source>
        <dbReference type="Pfam" id="PF05199"/>
    </source>
</evidence>
<keyword evidence="4" id="KW-0274">FAD</keyword>
<organism evidence="7 8">
    <name type="scientific">Hyphomicrobium album</name>
    <dbReference type="NCBI Taxonomy" id="2665159"/>
    <lineage>
        <taxon>Bacteria</taxon>
        <taxon>Pseudomonadati</taxon>
        <taxon>Pseudomonadota</taxon>
        <taxon>Alphaproteobacteria</taxon>
        <taxon>Hyphomicrobiales</taxon>
        <taxon>Hyphomicrobiaceae</taxon>
        <taxon>Hyphomicrobium</taxon>
    </lineage>
</organism>
<comment type="caution">
    <text evidence="7">The sequence shown here is derived from an EMBL/GenBank/DDBJ whole genome shotgun (WGS) entry which is preliminary data.</text>
</comment>
<protein>
    <recommendedName>
        <fullName evidence="6">Glucose-methanol-choline oxidoreductase C-terminal domain-containing protein</fullName>
    </recommendedName>
</protein>
<dbReference type="AlphaFoldDB" id="A0A6I3KGL0"/>
<dbReference type="SUPFAM" id="SSF51905">
    <property type="entry name" value="FAD/NAD(P)-binding domain"/>
    <property type="match status" value="1"/>
</dbReference>
<keyword evidence="3" id="KW-0285">Flavoprotein</keyword>
<evidence type="ECO:0000256" key="3">
    <source>
        <dbReference type="ARBA" id="ARBA00022630"/>
    </source>
</evidence>
<dbReference type="EMBL" id="WMBQ01000001">
    <property type="protein sequence ID" value="MTD94084.1"/>
    <property type="molecule type" value="Genomic_DNA"/>
</dbReference>
<keyword evidence="5" id="KW-0560">Oxidoreductase</keyword>
<dbReference type="Pfam" id="PF05199">
    <property type="entry name" value="GMC_oxred_C"/>
    <property type="match status" value="1"/>
</dbReference>
<keyword evidence="8" id="KW-1185">Reference proteome</keyword>
<dbReference type="InterPro" id="IPR051473">
    <property type="entry name" value="P2Ox-like"/>
</dbReference>
<dbReference type="InterPro" id="IPR007867">
    <property type="entry name" value="GMC_OxRtase_C"/>
</dbReference>
<comment type="cofactor">
    <cofactor evidence="1">
        <name>FAD</name>
        <dbReference type="ChEBI" id="CHEBI:57692"/>
    </cofactor>
</comment>
<dbReference type="PANTHER" id="PTHR42784">
    <property type="entry name" value="PYRANOSE 2-OXIDASE"/>
    <property type="match status" value="1"/>
</dbReference>
<gene>
    <name evidence="7" type="ORF">GIW81_07000</name>
</gene>